<organism evidence="1 2">
    <name type="scientific">Psychrilyobacter piezotolerans</name>
    <dbReference type="NCBI Taxonomy" id="2293438"/>
    <lineage>
        <taxon>Bacteria</taxon>
        <taxon>Fusobacteriati</taxon>
        <taxon>Fusobacteriota</taxon>
        <taxon>Fusobacteriia</taxon>
        <taxon>Fusobacteriales</taxon>
        <taxon>Fusobacteriaceae</taxon>
        <taxon>Psychrilyobacter</taxon>
    </lineage>
</organism>
<keyword evidence="1" id="KW-0723">Serine/threonine-protein kinase</keyword>
<dbReference type="RefSeq" id="WP_114642942.1">
    <property type="nucleotide sequence ID" value="NZ_JAACIO010000021.1"/>
</dbReference>
<keyword evidence="2" id="KW-1185">Reference proteome</keyword>
<dbReference type="PANTHER" id="PTHR30035">
    <property type="entry name" value="LIPOPROTEIN VACJ-RELATED"/>
    <property type="match status" value="1"/>
</dbReference>
<dbReference type="InterPro" id="IPR029058">
    <property type="entry name" value="AB_hydrolase_fold"/>
</dbReference>
<gene>
    <name evidence="1" type="ORF">DYH56_11105</name>
</gene>
<dbReference type="InterPro" id="IPR007428">
    <property type="entry name" value="MlaA"/>
</dbReference>
<dbReference type="PANTHER" id="PTHR30035:SF1">
    <property type="entry name" value="AB HYDROLASE-1 DOMAIN-CONTAINING PROTEIN"/>
    <property type="match status" value="1"/>
</dbReference>
<name>A0ABX9KFF8_9FUSO</name>
<protein>
    <submittedName>
        <fullName evidence="1">Serine/threonine protein kinase</fullName>
    </submittedName>
</protein>
<evidence type="ECO:0000313" key="2">
    <source>
        <dbReference type="Proteomes" id="UP000263486"/>
    </source>
</evidence>
<dbReference type="GO" id="GO:0004674">
    <property type="term" value="F:protein serine/threonine kinase activity"/>
    <property type="evidence" value="ECO:0007669"/>
    <property type="project" value="UniProtKB-KW"/>
</dbReference>
<reference evidence="1 2" key="1">
    <citation type="submission" date="2018-08" db="EMBL/GenBank/DDBJ databases">
        <title>Draft genome sequence of Psychrilyobacter sp. strain SD5 isolated from Black Sea water.</title>
        <authorList>
            <person name="Yadav S."/>
            <person name="Villanueva L."/>
            <person name="Damste J.S.S."/>
        </authorList>
    </citation>
    <scope>NUCLEOTIDE SEQUENCE [LARGE SCALE GENOMIC DNA]</scope>
    <source>
        <strain evidence="1 2">SD5</strain>
    </source>
</reference>
<dbReference type="EMBL" id="QUAJ01000020">
    <property type="protein sequence ID" value="REI40400.1"/>
    <property type="molecule type" value="Genomic_DNA"/>
</dbReference>
<sequence length="418" mass="48514">MKRILMIYILINLWVYGYDYPYKDPYLATILATPVEFMAKFEDENYEEMKIDLKTSEIPPNLWYLEKFKFGLMAQDKEAPLIFLLAGTGSKYDSHKMLTMSRILYQNGFSVIMLPTSFDYNFIVSASKNHAPGILGKDSREIYSVMKLALEKVKDKIQYKEIYVTGYSLGGTTALVLGEIDSREKYFNFKRIMAINPTVNLYDSAKLLDEMLDNNIKNEEELDQLLQKIILGIMQYSQKNGTMKIDEAAVYSLFKQLNMTDQELKVLIGAAFRFIAIDVNYISDLMTKSGVFTDPNKKIKKFQSMSGYYKAINYSNFQDYIEKIGFKTYKKLDKNLTMEEITEESSLKTVETYLKDSENVMVVTNEDEVILTKDNLKYLKKIMGSRIKVYPYGGHCGNMFYEENIDYVIDFLLNGDFR</sequence>
<evidence type="ECO:0000313" key="1">
    <source>
        <dbReference type="EMBL" id="REI40400.1"/>
    </source>
</evidence>
<dbReference type="SUPFAM" id="SSF53474">
    <property type="entry name" value="alpha/beta-Hydrolases"/>
    <property type="match status" value="1"/>
</dbReference>
<keyword evidence="1" id="KW-0418">Kinase</keyword>
<dbReference type="Gene3D" id="3.40.50.1820">
    <property type="entry name" value="alpha/beta hydrolase"/>
    <property type="match status" value="1"/>
</dbReference>
<proteinExistence type="predicted"/>
<keyword evidence="1" id="KW-0808">Transferase</keyword>
<dbReference type="Proteomes" id="UP000263486">
    <property type="component" value="Unassembled WGS sequence"/>
</dbReference>
<accession>A0ABX9KFF8</accession>
<comment type="caution">
    <text evidence="1">The sequence shown here is derived from an EMBL/GenBank/DDBJ whole genome shotgun (WGS) entry which is preliminary data.</text>
</comment>